<protein>
    <submittedName>
        <fullName evidence="1">Uncharacterized protein</fullName>
    </submittedName>
</protein>
<dbReference type="Proteomes" id="UP000836387">
    <property type="component" value="Unassembled WGS sequence"/>
</dbReference>
<proteinExistence type="predicted"/>
<dbReference type="EMBL" id="CADEHS020000278">
    <property type="protein sequence ID" value="CAG9951387.1"/>
    <property type="molecule type" value="Genomic_DNA"/>
</dbReference>
<reference evidence="1" key="1">
    <citation type="submission" date="2020-04" db="EMBL/GenBank/DDBJ databases">
        <authorList>
            <person name="Broberg M."/>
        </authorList>
    </citation>
    <scope>NUCLEOTIDE SEQUENCE</scope>
</reference>
<sequence length="200" mass="20722">MSFSTVVQECAKVQGMLEGGHHASAGYTHTTTQGQPDYATSTPGGREAGSSEIPTSVTSPIPPKRTGTRGRGAIFRRQGALGLDLPRPTMSSSAVASLEAAAEARSAHFTVGARQGHAGADAPSTPCSSPYTASIDSAAIYESRWELLHDAFGLEHQTGSSEDVPSSLHSLEGMSLQSGDTGYVTIAPLEDYCGKPQTLA</sequence>
<keyword evidence="2" id="KW-1185">Reference proteome</keyword>
<reference evidence="1" key="2">
    <citation type="submission" date="2021-10" db="EMBL/GenBank/DDBJ databases">
        <authorList>
            <person name="Piombo E."/>
        </authorList>
    </citation>
    <scope>NUCLEOTIDE SEQUENCE</scope>
</reference>
<organism evidence="1 2">
    <name type="scientific">Clonostachys rosea f. rosea IK726</name>
    <dbReference type="NCBI Taxonomy" id="1349383"/>
    <lineage>
        <taxon>Eukaryota</taxon>
        <taxon>Fungi</taxon>
        <taxon>Dikarya</taxon>
        <taxon>Ascomycota</taxon>
        <taxon>Pezizomycotina</taxon>
        <taxon>Sordariomycetes</taxon>
        <taxon>Hypocreomycetidae</taxon>
        <taxon>Hypocreales</taxon>
        <taxon>Bionectriaceae</taxon>
        <taxon>Clonostachys</taxon>
    </lineage>
</organism>
<name>A0ACA9UE79_BIOOC</name>
<accession>A0ACA9UE79</accession>
<comment type="caution">
    <text evidence="1">The sequence shown here is derived from an EMBL/GenBank/DDBJ whole genome shotgun (WGS) entry which is preliminary data.</text>
</comment>
<evidence type="ECO:0000313" key="2">
    <source>
        <dbReference type="Proteomes" id="UP000836387"/>
    </source>
</evidence>
<gene>
    <name evidence="1" type="ORF">CRV2_00020489</name>
</gene>
<evidence type="ECO:0000313" key="1">
    <source>
        <dbReference type="EMBL" id="CAG9951387.1"/>
    </source>
</evidence>